<evidence type="ECO:0000313" key="1">
    <source>
        <dbReference type="EMBL" id="XAN06864.1"/>
    </source>
</evidence>
<dbReference type="Proteomes" id="UP001442841">
    <property type="component" value="Chromosome"/>
</dbReference>
<dbReference type="InterPro" id="IPR052552">
    <property type="entry name" value="YeaO-like"/>
</dbReference>
<dbReference type="Pfam" id="PF22752">
    <property type="entry name" value="DUF488-N3i"/>
    <property type="match status" value="1"/>
</dbReference>
<sequence length="121" mass="13882">MSSKHEVRIKRVYDDAAKADGFRVLVDRVWPRGVTKEAAAIDEWLKEAGPSTELRKWFGHDPEKFEEFAKRYRSELNGSDAMETLRELHDEHGVLTLVFGAKDSEHNQAVVLRELLEGHGH</sequence>
<dbReference type="PANTHER" id="PTHR36849">
    <property type="entry name" value="CYTOPLASMIC PROTEIN-RELATED"/>
    <property type="match status" value="1"/>
</dbReference>
<evidence type="ECO:0000313" key="2">
    <source>
        <dbReference type="Proteomes" id="UP001442841"/>
    </source>
</evidence>
<protein>
    <submittedName>
        <fullName evidence="1">DUF488 domain-containing protein</fullName>
    </submittedName>
</protein>
<proteinExistence type="predicted"/>
<reference evidence="1 2" key="1">
    <citation type="submission" date="2024-04" db="EMBL/GenBank/DDBJ databases">
        <title>Isolation of an actinomycete strain from pig manure.</title>
        <authorList>
            <person name="Gong T."/>
            <person name="Yu Z."/>
            <person name="An M."/>
            <person name="Wei C."/>
            <person name="Yang W."/>
            <person name="Liu L."/>
        </authorList>
    </citation>
    <scope>NUCLEOTIDE SEQUENCE [LARGE SCALE GENOMIC DNA]</scope>
    <source>
        <strain evidence="1 2">ZF39</strain>
    </source>
</reference>
<accession>A0ABZ3FP24</accession>
<dbReference type="PANTHER" id="PTHR36849:SF1">
    <property type="entry name" value="CYTOPLASMIC PROTEIN"/>
    <property type="match status" value="1"/>
</dbReference>
<name>A0ABZ3FP24_9ACTN</name>
<gene>
    <name evidence="1" type="ORF">AADG42_05950</name>
</gene>
<dbReference type="RefSeq" id="WP_425308303.1">
    <property type="nucleotide sequence ID" value="NZ_CP154795.1"/>
</dbReference>
<keyword evidence="2" id="KW-1185">Reference proteome</keyword>
<organism evidence="1 2">
    <name type="scientific">Ammonicoccus fulvus</name>
    <dbReference type="NCBI Taxonomy" id="3138240"/>
    <lineage>
        <taxon>Bacteria</taxon>
        <taxon>Bacillati</taxon>
        <taxon>Actinomycetota</taxon>
        <taxon>Actinomycetes</taxon>
        <taxon>Propionibacteriales</taxon>
        <taxon>Propionibacteriaceae</taxon>
        <taxon>Ammonicoccus</taxon>
    </lineage>
</organism>
<dbReference type="EMBL" id="CP154795">
    <property type="protein sequence ID" value="XAN06864.1"/>
    <property type="molecule type" value="Genomic_DNA"/>
</dbReference>